<keyword evidence="2" id="KW-0812">Transmembrane</keyword>
<dbReference type="KEGG" id="ngr:NAEGRDRAFT_82355"/>
<evidence type="ECO:0000256" key="2">
    <source>
        <dbReference type="SAM" id="Phobius"/>
    </source>
</evidence>
<evidence type="ECO:0000313" key="4">
    <source>
        <dbReference type="Proteomes" id="UP000006671"/>
    </source>
</evidence>
<protein>
    <submittedName>
        <fullName evidence="3">Uncharacterized protein</fullName>
    </submittedName>
</protein>
<reference evidence="3 4" key="1">
    <citation type="journal article" date="2010" name="Cell">
        <title>The genome of Naegleria gruberi illuminates early eukaryotic versatility.</title>
        <authorList>
            <person name="Fritz-Laylin L.K."/>
            <person name="Prochnik S.E."/>
            <person name="Ginger M.L."/>
            <person name="Dacks J.B."/>
            <person name="Carpenter M.L."/>
            <person name="Field M.C."/>
            <person name="Kuo A."/>
            <person name="Paredez A."/>
            <person name="Chapman J."/>
            <person name="Pham J."/>
            <person name="Shu S."/>
            <person name="Neupane R."/>
            <person name="Cipriano M."/>
            <person name="Mancuso J."/>
            <person name="Tu H."/>
            <person name="Salamov A."/>
            <person name="Lindquist E."/>
            <person name="Shapiro H."/>
            <person name="Lucas S."/>
            <person name="Grigoriev I.V."/>
            <person name="Cande W.Z."/>
            <person name="Fulton C."/>
            <person name="Rokhsar D.S."/>
            <person name="Dawson S.C."/>
        </authorList>
    </citation>
    <scope>NUCLEOTIDE SEQUENCE [LARGE SCALE GENOMIC DNA]</scope>
    <source>
        <strain evidence="3 4">NEG-M</strain>
    </source>
</reference>
<dbReference type="EMBL" id="GG739061">
    <property type="protein sequence ID" value="EFC35705.1"/>
    <property type="molecule type" value="Genomic_DNA"/>
</dbReference>
<proteinExistence type="predicted"/>
<gene>
    <name evidence="3" type="ORF">NAEGRDRAFT_82355</name>
</gene>
<dbReference type="RefSeq" id="XP_002668449.1">
    <property type="nucleotide sequence ID" value="XM_002668403.1"/>
</dbReference>
<sequence length="178" mass="20042">MAKQSRSNSNSTDHYPLYPTNSTTSSGQQMIMFSTTPDYKNEAHYYETKLGSGALICDTELSPVCSCNESVSSYLSCDDQYHKQQSFSIRTLVVTEPYWKRVGKVLDNNKKNIMMGCIMFVLVSLFIVSTVYFVKSLLMNNIVILTICAIMSLLAALIISVLGIIWLTKHSRFKTTTM</sequence>
<evidence type="ECO:0000313" key="3">
    <source>
        <dbReference type="EMBL" id="EFC35705.1"/>
    </source>
</evidence>
<keyword evidence="2" id="KW-1133">Transmembrane helix</keyword>
<accession>D2W5F0</accession>
<keyword evidence="2" id="KW-0472">Membrane</keyword>
<dbReference type="Proteomes" id="UP000006671">
    <property type="component" value="Unassembled WGS sequence"/>
</dbReference>
<evidence type="ECO:0000256" key="1">
    <source>
        <dbReference type="SAM" id="MobiDB-lite"/>
    </source>
</evidence>
<feature type="region of interest" description="Disordered" evidence="1">
    <location>
        <begin position="1"/>
        <end position="26"/>
    </location>
</feature>
<dbReference type="GeneID" id="8861829"/>
<dbReference type="VEuPathDB" id="AmoebaDB:NAEGRDRAFT_82355"/>
<name>D2W5F0_NAEGR</name>
<feature type="transmembrane region" description="Helical" evidence="2">
    <location>
        <begin position="140"/>
        <end position="168"/>
    </location>
</feature>
<feature type="transmembrane region" description="Helical" evidence="2">
    <location>
        <begin position="113"/>
        <end position="134"/>
    </location>
</feature>
<dbReference type="InParanoid" id="D2W5F0"/>
<keyword evidence="4" id="KW-1185">Reference proteome</keyword>
<organism evidence="4">
    <name type="scientific">Naegleria gruberi</name>
    <name type="common">Amoeba</name>
    <dbReference type="NCBI Taxonomy" id="5762"/>
    <lineage>
        <taxon>Eukaryota</taxon>
        <taxon>Discoba</taxon>
        <taxon>Heterolobosea</taxon>
        <taxon>Tetramitia</taxon>
        <taxon>Eutetramitia</taxon>
        <taxon>Vahlkampfiidae</taxon>
        <taxon>Naegleria</taxon>
    </lineage>
</organism>
<dbReference type="AlphaFoldDB" id="D2W5F0"/>